<dbReference type="InterPro" id="IPR039420">
    <property type="entry name" value="WalR-like"/>
</dbReference>
<dbReference type="InterPro" id="IPR011006">
    <property type="entry name" value="CheY-like_superfamily"/>
</dbReference>
<feature type="modified residue" description="4-aspartylphosphate" evidence="6">
    <location>
        <position position="56"/>
    </location>
</feature>
<keyword evidence="2" id="KW-0902">Two-component regulatory system</keyword>
<evidence type="ECO:0000259" key="7">
    <source>
        <dbReference type="PROSITE" id="PS50110"/>
    </source>
</evidence>
<keyword evidence="1 6" id="KW-0597">Phosphoprotein</keyword>
<evidence type="ECO:0000256" key="6">
    <source>
        <dbReference type="PROSITE-ProRule" id="PRU00169"/>
    </source>
</evidence>
<dbReference type="CDD" id="cd17555">
    <property type="entry name" value="REC_RssB-like"/>
    <property type="match status" value="1"/>
</dbReference>
<organism evidence="8 9">
    <name type="scientific">Aestuariirhabdus litorea</name>
    <dbReference type="NCBI Taxonomy" id="2528527"/>
    <lineage>
        <taxon>Bacteria</taxon>
        <taxon>Pseudomonadati</taxon>
        <taxon>Pseudomonadota</taxon>
        <taxon>Gammaproteobacteria</taxon>
        <taxon>Oceanospirillales</taxon>
        <taxon>Aestuariirhabdaceae</taxon>
        <taxon>Aestuariirhabdus</taxon>
    </lineage>
</organism>
<dbReference type="FunFam" id="3.40.50.2300:FF:000301">
    <property type="entry name" value="Response regulator receiver"/>
    <property type="match status" value="1"/>
</dbReference>
<name>A0A3P3VRA5_9GAMM</name>
<evidence type="ECO:0000256" key="1">
    <source>
        <dbReference type="ARBA" id="ARBA00022553"/>
    </source>
</evidence>
<evidence type="ECO:0000256" key="3">
    <source>
        <dbReference type="ARBA" id="ARBA00023015"/>
    </source>
</evidence>
<evidence type="ECO:0000313" key="9">
    <source>
        <dbReference type="Proteomes" id="UP000280792"/>
    </source>
</evidence>
<accession>A0A3P3VRA5</accession>
<evidence type="ECO:0000256" key="4">
    <source>
        <dbReference type="ARBA" id="ARBA00023125"/>
    </source>
</evidence>
<keyword evidence="3" id="KW-0805">Transcription regulation</keyword>
<dbReference type="PROSITE" id="PS50110">
    <property type="entry name" value="RESPONSE_REGULATORY"/>
    <property type="match status" value="1"/>
</dbReference>
<dbReference type="GO" id="GO:0000976">
    <property type="term" value="F:transcription cis-regulatory region binding"/>
    <property type="evidence" value="ECO:0007669"/>
    <property type="project" value="TreeGrafter"/>
</dbReference>
<dbReference type="Pfam" id="PF00072">
    <property type="entry name" value="Response_reg"/>
    <property type="match status" value="1"/>
</dbReference>
<dbReference type="EMBL" id="QWEZ01000001">
    <property type="protein sequence ID" value="RRJ84837.1"/>
    <property type="molecule type" value="Genomic_DNA"/>
</dbReference>
<reference evidence="8 9" key="2">
    <citation type="submission" date="2018-12" db="EMBL/GenBank/DDBJ databases">
        <title>Simiduia agarivorans gen. nov., sp. nov., a marine, agarolytic bacterium isolated from shallow coastal water from Keelung, Taiwan.</title>
        <authorList>
            <person name="Shieh W.Y."/>
        </authorList>
    </citation>
    <scope>NUCLEOTIDE SEQUENCE [LARGE SCALE GENOMIC DNA]</scope>
    <source>
        <strain evidence="8 9">GTF-13</strain>
    </source>
</reference>
<keyword evidence="9" id="KW-1185">Reference proteome</keyword>
<proteinExistence type="predicted"/>
<dbReference type="Proteomes" id="UP000280792">
    <property type="component" value="Unassembled WGS sequence"/>
</dbReference>
<evidence type="ECO:0000313" key="8">
    <source>
        <dbReference type="EMBL" id="RRJ84837.1"/>
    </source>
</evidence>
<dbReference type="AlphaFoldDB" id="A0A3P3VRA5"/>
<dbReference type="GO" id="GO:0000156">
    <property type="term" value="F:phosphorelay response regulator activity"/>
    <property type="evidence" value="ECO:0007669"/>
    <property type="project" value="TreeGrafter"/>
</dbReference>
<dbReference type="PANTHER" id="PTHR48111:SF1">
    <property type="entry name" value="TWO-COMPONENT RESPONSE REGULATOR ORR33"/>
    <property type="match status" value="1"/>
</dbReference>
<dbReference type="RefSeq" id="WP_125015267.1">
    <property type="nucleotide sequence ID" value="NZ_QWEZ01000001.1"/>
</dbReference>
<dbReference type="GO" id="GO:0032993">
    <property type="term" value="C:protein-DNA complex"/>
    <property type="evidence" value="ECO:0007669"/>
    <property type="project" value="TreeGrafter"/>
</dbReference>
<reference evidence="8 9" key="1">
    <citation type="submission" date="2018-08" db="EMBL/GenBank/DDBJ databases">
        <authorList>
            <person name="Khan S.A."/>
        </authorList>
    </citation>
    <scope>NUCLEOTIDE SEQUENCE [LARGE SCALE GENOMIC DNA]</scope>
    <source>
        <strain evidence="8 9">GTF-13</strain>
    </source>
</reference>
<sequence>MAPAGKSLLVIDDEAPVRESVAAYLEDSGFTIFQAENGFSGLELIKKEQPDVVICDLRMPRMDGLSVLRSIRDIAPHTPVIVVSGAGVMSDVVEALRLGASDYLIKPIVDLEVLEHSVMRALQQLQLERDNQSYRENLETAIKSLQASLAELQEDQRAGRQVQQKLLPESPQTVADFRFEYHICPSLYLSGDFVDLIPLNDHSFGFYLADVSGHGASSAFVTILLKHMTFRLRREYRDRGASQPVYPSEILAYLNRGLLNTDLGKHVTMFGGVIDTRRNTLTYSVGGHFPLPVMVSGDKAEFLEGGGFPVGIFDHAEYDDHQISLPDTFSLVAFSDGILDLLPQKRLSDKESQLLSVIQKSKDVESIKAAFGLDTLTESPDDIAVLVLSRNH</sequence>
<dbReference type="SMART" id="SM00448">
    <property type="entry name" value="REC"/>
    <property type="match status" value="1"/>
</dbReference>
<gene>
    <name evidence="8" type="ORF">D0544_07030</name>
</gene>
<dbReference type="Gene3D" id="3.60.40.10">
    <property type="entry name" value="PPM-type phosphatase domain"/>
    <property type="match status" value="1"/>
</dbReference>
<dbReference type="Pfam" id="PF07228">
    <property type="entry name" value="SpoIIE"/>
    <property type="match status" value="1"/>
</dbReference>
<evidence type="ECO:0000256" key="2">
    <source>
        <dbReference type="ARBA" id="ARBA00023012"/>
    </source>
</evidence>
<dbReference type="Gene3D" id="1.20.5.390">
    <property type="entry name" value="L1 transposable element, trimerization domain"/>
    <property type="match status" value="1"/>
</dbReference>
<dbReference type="InterPro" id="IPR001789">
    <property type="entry name" value="Sig_transdc_resp-reg_receiver"/>
</dbReference>
<dbReference type="Gene3D" id="3.40.50.2300">
    <property type="match status" value="1"/>
</dbReference>
<evidence type="ECO:0000256" key="5">
    <source>
        <dbReference type="ARBA" id="ARBA00023163"/>
    </source>
</evidence>
<dbReference type="InterPro" id="IPR036457">
    <property type="entry name" value="PPM-type-like_dom_sf"/>
</dbReference>
<protein>
    <submittedName>
        <fullName evidence="8">Response regulator</fullName>
    </submittedName>
</protein>
<keyword evidence="5" id="KW-0804">Transcription</keyword>
<dbReference type="SUPFAM" id="SSF52172">
    <property type="entry name" value="CheY-like"/>
    <property type="match status" value="1"/>
</dbReference>
<keyword evidence="4" id="KW-0238">DNA-binding</keyword>
<dbReference type="GO" id="GO:0005829">
    <property type="term" value="C:cytosol"/>
    <property type="evidence" value="ECO:0007669"/>
    <property type="project" value="TreeGrafter"/>
</dbReference>
<comment type="caution">
    <text evidence="8">The sequence shown here is derived from an EMBL/GenBank/DDBJ whole genome shotgun (WGS) entry which is preliminary data.</text>
</comment>
<dbReference type="SMART" id="SM00331">
    <property type="entry name" value="PP2C_SIG"/>
    <property type="match status" value="1"/>
</dbReference>
<feature type="domain" description="Response regulatory" evidence="7">
    <location>
        <begin position="7"/>
        <end position="121"/>
    </location>
</feature>
<dbReference type="PANTHER" id="PTHR48111">
    <property type="entry name" value="REGULATOR OF RPOS"/>
    <property type="match status" value="1"/>
</dbReference>
<dbReference type="InterPro" id="IPR001932">
    <property type="entry name" value="PPM-type_phosphatase-like_dom"/>
</dbReference>
<dbReference type="GO" id="GO:0006355">
    <property type="term" value="P:regulation of DNA-templated transcription"/>
    <property type="evidence" value="ECO:0007669"/>
    <property type="project" value="TreeGrafter"/>
</dbReference>
<dbReference type="InterPro" id="IPR049510">
    <property type="entry name" value="RssB-like_REC"/>
</dbReference>